<sequence>MFWRGSARERKGDFDVIFPGWKSWKRRITRVTSNRWKESWKEFPRIIGPISLTSNRPQHNVGPTYLWVSMALFGVNLTAFDKFFAEIIANDFVLLLVFLGFLSVTLAFGISLYALPARRGYQTIPRKGWGELSQGVYRLPKNGSSHLYARFLTDFIARIDEVFAYNIKTNRRRAFLSRTASTVYRHHSF</sequence>
<organism evidence="2">
    <name type="scientific">Candidatus Kentrum sp. TUN</name>
    <dbReference type="NCBI Taxonomy" id="2126343"/>
    <lineage>
        <taxon>Bacteria</taxon>
        <taxon>Pseudomonadati</taxon>
        <taxon>Pseudomonadota</taxon>
        <taxon>Gammaproteobacteria</taxon>
        <taxon>Candidatus Kentrum</taxon>
    </lineage>
</organism>
<accession>A0A450ZG56</accession>
<feature type="transmembrane region" description="Helical" evidence="1">
    <location>
        <begin position="92"/>
        <end position="115"/>
    </location>
</feature>
<proteinExistence type="predicted"/>
<dbReference type="EMBL" id="CAADFY010000013">
    <property type="protein sequence ID" value="VFK52792.1"/>
    <property type="molecule type" value="Genomic_DNA"/>
</dbReference>
<reference evidence="2" key="1">
    <citation type="submission" date="2019-02" db="EMBL/GenBank/DDBJ databases">
        <authorList>
            <person name="Gruber-Vodicka R. H."/>
            <person name="Seah K. B. B."/>
        </authorList>
    </citation>
    <scope>NUCLEOTIDE SEQUENCE</scope>
    <source>
        <strain evidence="2">BECK_BY3</strain>
    </source>
</reference>
<evidence type="ECO:0000313" key="2">
    <source>
        <dbReference type="EMBL" id="VFK52792.1"/>
    </source>
</evidence>
<feature type="transmembrane region" description="Helical" evidence="1">
    <location>
        <begin position="64"/>
        <end position="80"/>
    </location>
</feature>
<keyword evidence="1" id="KW-0812">Transmembrane</keyword>
<gene>
    <name evidence="2" type="ORF">BECKTUN1418F_GA0071002_101328</name>
</gene>
<keyword evidence="1" id="KW-1133">Transmembrane helix</keyword>
<keyword evidence="1" id="KW-0472">Membrane</keyword>
<evidence type="ECO:0000256" key="1">
    <source>
        <dbReference type="SAM" id="Phobius"/>
    </source>
</evidence>
<protein>
    <submittedName>
        <fullName evidence="2">Uncharacterized protein</fullName>
    </submittedName>
</protein>
<name>A0A450ZG56_9GAMM</name>
<dbReference type="AlphaFoldDB" id="A0A450ZG56"/>